<name>A0A167VYV9_9AGAM</name>
<accession>A0A167VYV9</accession>
<protein>
    <submittedName>
        <fullName evidence="2">Uncharacterized protein</fullName>
    </submittedName>
</protein>
<evidence type="ECO:0000313" key="2">
    <source>
        <dbReference type="EMBL" id="KZP05515.1"/>
    </source>
</evidence>
<proteinExistence type="predicted"/>
<reference evidence="2 3" key="1">
    <citation type="journal article" date="2016" name="Mol. Biol. Evol.">
        <title>Comparative Genomics of Early-Diverging Mushroom-Forming Fungi Provides Insights into the Origins of Lignocellulose Decay Capabilities.</title>
        <authorList>
            <person name="Nagy L.G."/>
            <person name="Riley R."/>
            <person name="Tritt A."/>
            <person name="Adam C."/>
            <person name="Daum C."/>
            <person name="Floudas D."/>
            <person name="Sun H."/>
            <person name="Yadav J.S."/>
            <person name="Pangilinan J."/>
            <person name="Larsson K.H."/>
            <person name="Matsuura K."/>
            <person name="Barry K."/>
            <person name="Labutti K."/>
            <person name="Kuo R."/>
            <person name="Ohm R.A."/>
            <person name="Bhattacharya S.S."/>
            <person name="Shirouzu T."/>
            <person name="Yoshinaga Y."/>
            <person name="Martin F.M."/>
            <person name="Grigoriev I.V."/>
            <person name="Hibbett D.S."/>
        </authorList>
    </citation>
    <scope>NUCLEOTIDE SEQUENCE [LARGE SCALE GENOMIC DNA]</scope>
    <source>
        <strain evidence="2 3">CBS 109695</strain>
    </source>
</reference>
<organism evidence="2 3">
    <name type="scientific">Athelia psychrophila</name>
    <dbReference type="NCBI Taxonomy" id="1759441"/>
    <lineage>
        <taxon>Eukaryota</taxon>
        <taxon>Fungi</taxon>
        <taxon>Dikarya</taxon>
        <taxon>Basidiomycota</taxon>
        <taxon>Agaricomycotina</taxon>
        <taxon>Agaricomycetes</taxon>
        <taxon>Agaricomycetidae</taxon>
        <taxon>Atheliales</taxon>
        <taxon>Atheliaceae</taxon>
        <taxon>Athelia</taxon>
    </lineage>
</organism>
<gene>
    <name evidence="2" type="ORF">FIBSPDRAFT_349798</name>
</gene>
<feature type="region of interest" description="Disordered" evidence="1">
    <location>
        <begin position="64"/>
        <end position="93"/>
    </location>
</feature>
<feature type="compositionally biased region" description="Polar residues" evidence="1">
    <location>
        <begin position="65"/>
        <end position="76"/>
    </location>
</feature>
<keyword evidence="3" id="KW-1185">Reference proteome</keyword>
<sequence length="126" mass="14118">MKDMMAVTLGSISQPEGLTSWHTQDHPKHFLKTLHREESHHRCVPFLGHLVRGSDRAAICRKVQPSVQQQRESPAGSNFPPDPTAQAVPNNSSGQLVVRWDSIEATSRKLNRAGQHRSRRAVLMIP</sequence>
<dbReference type="Proteomes" id="UP000076532">
    <property type="component" value="Unassembled WGS sequence"/>
</dbReference>
<evidence type="ECO:0000256" key="1">
    <source>
        <dbReference type="SAM" id="MobiDB-lite"/>
    </source>
</evidence>
<evidence type="ECO:0000313" key="3">
    <source>
        <dbReference type="Proteomes" id="UP000076532"/>
    </source>
</evidence>
<dbReference type="EMBL" id="KV417834">
    <property type="protein sequence ID" value="KZP05515.1"/>
    <property type="molecule type" value="Genomic_DNA"/>
</dbReference>
<dbReference type="AlphaFoldDB" id="A0A167VYV9"/>